<dbReference type="Gene3D" id="3.40.50.720">
    <property type="entry name" value="NAD(P)-binding Rossmann-like Domain"/>
    <property type="match status" value="2"/>
</dbReference>
<evidence type="ECO:0000313" key="8">
    <source>
        <dbReference type="Proteomes" id="UP000216033"/>
    </source>
</evidence>
<dbReference type="OrthoDB" id="9793626at2"/>
<dbReference type="AlphaFoldDB" id="A0A270B7C7"/>
<evidence type="ECO:0000256" key="2">
    <source>
        <dbReference type="ARBA" id="ARBA00023002"/>
    </source>
</evidence>
<evidence type="ECO:0000256" key="3">
    <source>
        <dbReference type="ARBA" id="ARBA00023027"/>
    </source>
</evidence>
<keyword evidence="8" id="KW-1185">Reference proteome</keyword>
<dbReference type="InterPro" id="IPR036291">
    <property type="entry name" value="NAD(P)-bd_dom_sf"/>
</dbReference>
<sequence>MPICFITQPIHPMAVTFLQAQGVEVRFASAPTLEAARAEVGNADAVITRDLGFDATAIAAAPQLRIIACHGSGTNRIAVGQAAQRGIVVTRAVNANSRSVAELTIALLLAAARRICPADAAVRSGDWGFRYQAPGMEVYGKTLGLVGFGAIARHVAQIAHHGLGMRVVAWSPHVPEEVFHKHGVTRLPDLSTLLEQVDVVSLHRPVEALEPPTLTAEKLALLKKGAIVLNTSRGLAIDTVALRARLEAGDIAAAALDVLPHEPPVADEPMLTAPNSLLTPHIGASTEEALQKMAMMCAQQVLDCLSGKTPEHAIGVEQS</sequence>
<comment type="caution">
    <text evidence="7">The sequence shown here is derived from an EMBL/GenBank/DDBJ whole genome shotgun (WGS) entry which is preliminary data.</text>
</comment>
<dbReference type="CDD" id="cd12173">
    <property type="entry name" value="PGDH_4"/>
    <property type="match status" value="1"/>
</dbReference>
<dbReference type="EMBL" id="NDFP01000022">
    <property type="protein sequence ID" value="PAL20096.1"/>
    <property type="molecule type" value="Genomic_DNA"/>
</dbReference>
<evidence type="ECO:0000259" key="6">
    <source>
        <dbReference type="Pfam" id="PF02826"/>
    </source>
</evidence>
<dbReference type="InterPro" id="IPR006139">
    <property type="entry name" value="D-isomer_2_OHA_DH_cat_dom"/>
</dbReference>
<reference evidence="7 8" key="1">
    <citation type="submission" date="2017-04" db="EMBL/GenBank/DDBJ databases">
        <title>Kefir bacterial isolates.</title>
        <authorList>
            <person name="Kim Y."/>
            <person name="Blasche S."/>
            <person name="Patil K.R."/>
        </authorList>
    </citation>
    <scope>NUCLEOTIDE SEQUENCE [LARGE SCALE GENOMIC DNA]</scope>
    <source>
        <strain evidence="7 8">KR-2</strain>
    </source>
</reference>
<dbReference type="Pfam" id="PF00389">
    <property type="entry name" value="2-Hacid_dh"/>
    <property type="match status" value="1"/>
</dbReference>
<keyword evidence="2 4" id="KW-0560">Oxidoreductase</keyword>
<keyword evidence="3" id="KW-0520">NAD</keyword>
<evidence type="ECO:0000256" key="4">
    <source>
        <dbReference type="RuleBase" id="RU003719"/>
    </source>
</evidence>
<dbReference type="Pfam" id="PF02826">
    <property type="entry name" value="2-Hacid_dh_C"/>
    <property type="match status" value="1"/>
</dbReference>
<comment type="similarity">
    <text evidence="1 4">Belongs to the D-isomer specific 2-hydroxyacid dehydrogenase family.</text>
</comment>
<evidence type="ECO:0000259" key="5">
    <source>
        <dbReference type="Pfam" id="PF00389"/>
    </source>
</evidence>
<dbReference type="GO" id="GO:0016616">
    <property type="term" value="F:oxidoreductase activity, acting on the CH-OH group of donors, NAD or NADP as acceptor"/>
    <property type="evidence" value="ECO:0007669"/>
    <property type="project" value="InterPro"/>
</dbReference>
<feature type="domain" description="D-isomer specific 2-hydroxyacid dehydrogenase NAD-binding" evidence="6">
    <location>
        <begin position="105"/>
        <end position="283"/>
    </location>
</feature>
<proteinExistence type="inferred from homology"/>
<name>A0A270B7C7_9PROT</name>
<dbReference type="RefSeq" id="WP_095352029.1">
    <property type="nucleotide sequence ID" value="NZ_NDFO01000024.1"/>
</dbReference>
<dbReference type="InterPro" id="IPR006140">
    <property type="entry name" value="D-isomer_DH_NAD-bd"/>
</dbReference>
<evidence type="ECO:0000256" key="1">
    <source>
        <dbReference type="ARBA" id="ARBA00005854"/>
    </source>
</evidence>
<dbReference type="PANTHER" id="PTHR42789">
    <property type="entry name" value="D-ISOMER SPECIFIC 2-HYDROXYACID DEHYDROGENASE FAMILY PROTEIN (AFU_ORTHOLOGUE AFUA_6G10090)"/>
    <property type="match status" value="1"/>
</dbReference>
<dbReference type="InterPro" id="IPR050857">
    <property type="entry name" value="D-2-hydroxyacid_DH"/>
</dbReference>
<dbReference type="SUPFAM" id="SSF51735">
    <property type="entry name" value="NAD(P)-binding Rossmann-fold domains"/>
    <property type="match status" value="1"/>
</dbReference>
<evidence type="ECO:0000313" key="7">
    <source>
        <dbReference type="EMBL" id="PAL20096.1"/>
    </source>
</evidence>
<dbReference type="GO" id="GO:0051287">
    <property type="term" value="F:NAD binding"/>
    <property type="evidence" value="ECO:0007669"/>
    <property type="project" value="InterPro"/>
</dbReference>
<dbReference type="STRING" id="1231343.Absy_020_012"/>
<feature type="domain" description="D-isomer specific 2-hydroxyacid dehydrogenase catalytic" evidence="5">
    <location>
        <begin position="5"/>
        <end position="314"/>
    </location>
</feature>
<dbReference type="PANTHER" id="PTHR42789:SF1">
    <property type="entry name" value="D-ISOMER SPECIFIC 2-HYDROXYACID DEHYDROGENASE FAMILY PROTEIN (AFU_ORTHOLOGUE AFUA_6G10090)"/>
    <property type="match status" value="1"/>
</dbReference>
<protein>
    <submittedName>
        <fullName evidence="7">3-phosphoglycerate dehydrogenase</fullName>
    </submittedName>
</protein>
<dbReference type="Proteomes" id="UP000216033">
    <property type="component" value="Unassembled WGS sequence"/>
</dbReference>
<organism evidence="7 8">
    <name type="scientific">Acetobacter syzygii</name>
    <dbReference type="NCBI Taxonomy" id="146476"/>
    <lineage>
        <taxon>Bacteria</taxon>
        <taxon>Pseudomonadati</taxon>
        <taxon>Pseudomonadota</taxon>
        <taxon>Alphaproteobacteria</taxon>
        <taxon>Acetobacterales</taxon>
        <taxon>Acetobacteraceae</taxon>
        <taxon>Acetobacter</taxon>
    </lineage>
</organism>
<accession>A0A270B7C7</accession>
<dbReference type="SUPFAM" id="SSF52283">
    <property type="entry name" value="Formate/glycerate dehydrogenase catalytic domain-like"/>
    <property type="match status" value="1"/>
</dbReference>
<gene>
    <name evidence="7" type="ORF">B9K05_13050</name>
</gene>